<dbReference type="Proteomes" id="UP001523230">
    <property type="component" value="Unassembled WGS sequence"/>
</dbReference>
<keyword evidence="3" id="KW-1185">Reference proteome</keyword>
<feature type="transmembrane region" description="Helical" evidence="1">
    <location>
        <begin position="85"/>
        <end position="103"/>
    </location>
</feature>
<comment type="caution">
    <text evidence="2">The sequence shown here is derived from an EMBL/GenBank/DDBJ whole genome shotgun (WGS) entry which is preliminary data.</text>
</comment>
<evidence type="ECO:0000256" key="1">
    <source>
        <dbReference type="SAM" id="Phobius"/>
    </source>
</evidence>
<sequence>MPMRFPRAIQRLMGWCPNAAAAGTIRRYTALDGEIGTAADGSRDVVEGALVDYGPIGTPAMYLILIVAGALLIGCLAVTAPAGRFILLAILLAFSGVELYGVLRRARVEISSETITIRRPLFRPIVIPKDAIVKAEVGENRFPVPFWLLATTLAALLVSAAGGIYYGWDNPTSMRFIFGLGGAFFFPVIFYRACVRTRYPRTLTITTEKRIAAIYTDDPERIARTLGVA</sequence>
<evidence type="ECO:0008006" key="4">
    <source>
        <dbReference type="Google" id="ProtNLM"/>
    </source>
</evidence>
<proteinExistence type="predicted"/>
<protein>
    <recommendedName>
        <fullName evidence="4">DUF1673 family protein</fullName>
    </recommendedName>
</protein>
<feature type="transmembrane region" description="Helical" evidence="1">
    <location>
        <begin position="174"/>
        <end position="194"/>
    </location>
</feature>
<feature type="transmembrane region" description="Helical" evidence="1">
    <location>
        <begin position="146"/>
        <end position="168"/>
    </location>
</feature>
<accession>A0ABD4TFV8</accession>
<evidence type="ECO:0000313" key="2">
    <source>
        <dbReference type="EMBL" id="MCM2466846.1"/>
    </source>
</evidence>
<keyword evidence="1" id="KW-1133">Transmembrane helix</keyword>
<dbReference type="EMBL" id="QFDM01000003">
    <property type="protein sequence ID" value="MCM2466846.1"/>
    <property type="molecule type" value="Genomic_DNA"/>
</dbReference>
<keyword evidence="1" id="KW-0812">Transmembrane</keyword>
<gene>
    <name evidence="2" type="ORF">DIC75_11125</name>
</gene>
<keyword evidence="1" id="KW-0472">Membrane</keyword>
<dbReference type="RefSeq" id="WP_250988116.1">
    <property type="nucleotide sequence ID" value="NZ_QFDM01000003.1"/>
</dbReference>
<name>A0ABD4TFV8_9EURY</name>
<feature type="transmembrane region" description="Helical" evidence="1">
    <location>
        <begin position="60"/>
        <end position="79"/>
    </location>
</feature>
<evidence type="ECO:0000313" key="3">
    <source>
        <dbReference type="Proteomes" id="UP001523230"/>
    </source>
</evidence>
<reference evidence="2 3" key="1">
    <citation type="submission" date="2018-05" db="EMBL/GenBank/DDBJ databases">
        <title>Isolation and characterization of genus Methanoculleus species and their viruses from deep sea marine sediment offshore southwestern Taiwan.</title>
        <authorList>
            <person name="Wei W.-H."/>
            <person name="Chen W.-C."/>
            <person name="Lai M.-C."/>
            <person name="Chen S.-C."/>
        </authorList>
    </citation>
    <scope>NUCLEOTIDE SEQUENCE [LARGE SCALE GENOMIC DNA]</scope>
    <source>
        <strain evidence="2 3">CWC-02</strain>
    </source>
</reference>
<organism evidence="2 3">
    <name type="scientific">Methanoculleus oceani</name>
    <dbReference type="NCBI Taxonomy" id="2184756"/>
    <lineage>
        <taxon>Archaea</taxon>
        <taxon>Methanobacteriati</taxon>
        <taxon>Methanobacteriota</taxon>
        <taxon>Stenosarchaea group</taxon>
        <taxon>Methanomicrobia</taxon>
        <taxon>Methanomicrobiales</taxon>
        <taxon>Methanomicrobiaceae</taxon>
        <taxon>Methanoculleus</taxon>
    </lineage>
</organism>
<dbReference type="AlphaFoldDB" id="A0ABD4TFV8"/>